<keyword evidence="2" id="KW-1185">Reference proteome</keyword>
<accession>A0A2U1LYP4</accession>
<evidence type="ECO:0000313" key="1">
    <source>
        <dbReference type="EMBL" id="PWA54129.1"/>
    </source>
</evidence>
<name>A0A2U1LYP4_ARTAN</name>
<proteinExistence type="predicted"/>
<organism evidence="1 2">
    <name type="scientific">Artemisia annua</name>
    <name type="common">Sweet wormwood</name>
    <dbReference type="NCBI Taxonomy" id="35608"/>
    <lineage>
        <taxon>Eukaryota</taxon>
        <taxon>Viridiplantae</taxon>
        <taxon>Streptophyta</taxon>
        <taxon>Embryophyta</taxon>
        <taxon>Tracheophyta</taxon>
        <taxon>Spermatophyta</taxon>
        <taxon>Magnoliopsida</taxon>
        <taxon>eudicotyledons</taxon>
        <taxon>Gunneridae</taxon>
        <taxon>Pentapetalae</taxon>
        <taxon>asterids</taxon>
        <taxon>campanulids</taxon>
        <taxon>Asterales</taxon>
        <taxon>Asteraceae</taxon>
        <taxon>Asteroideae</taxon>
        <taxon>Anthemideae</taxon>
        <taxon>Artemisiinae</taxon>
        <taxon>Artemisia</taxon>
    </lineage>
</organism>
<gene>
    <name evidence="1" type="ORF">CTI12_AA439210</name>
</gene>
<dbReference type="Proteomes" id="UP000245207">
    <property type="component" value="Unassembled WGS sequence"/>
</dbReference>
<protein>
    <submittedName>
        <fullName evidence="1">Uncharacterized protein</fullName>
    </submittedName>
</protein>
<reference evidence="1 2" key="1">
    <citation type="journal article" date="2018" name="Mol. Plant">
        <title>The genome of Artemisia annua provides insight into the evolution of Asteraceae family and artemisinin biosynthesis.</title>
        <authorList>
            <person name="Shen Q."/>
            <person name="Zhang L."/>
            <person name="Liao Z."/>
            <person name="Wang S."/>
            <person name="Yan T."/>
            <person name="Shi P."/>
            <person name="Liu M."/>
            <person name="Fu X."/>
            <person name="Pan Q."/>
            <person name="Wang Y."/>
            <person name="Lv Z."/>
            <person name="Lu X."/>
            <person name="Zhang F."/>
            <person name="Jiang W."/>
            <person name="Ma Y."/>
            <person name="Chen M."/>
            <person name="Hao X."/>
            <person name="Li L."/>
            <person name="Tang Y."/>
            <person name="Lv G."/>
            <person name="Zhou Y."/>
            <person name="Sun X."/>
            <person name="Brodelius P.E."/>
            <person name="Rose J.K.C."/>
            <person name="Tang K."/>
        </authorList>
    </citation>
    <scope>NUCLEOTIDE SEQUENCE [LARGE SCALE GENOMIC DNA]</scope>
    <source>
        <strain evidence="2">cv. Huhao1</strain>
        <tissue evidence="1">Leaf</tissue>
    </source>
</reference>
<evidence type="ECO:0000313" key="2">
    <source>
        <dbReference type="Proteomes" id="UP000245207"/>
    </source>
</evidence>
<dbReference type="EMBL" id="PKPP01007182">
    <property type="protein sequence ID" value="PWA54129.1"/>
    <property type="molecule type" value="Genomic_DNA"/>
</dbReference>
<sequence>MESESLKAVRSKVKGFVEAEEALRVAQGELRAEVAKLRESNVQVFDQLPRRDTSLQPARSGWPVLSIRASLALRDFDDTLEELSDDDAAAYEGLGNLSLRIKDNCRSKDRFRFPV</sequence>
<comment type="caution">
    <text evidence="1">The sequence shown here is derived from an EMBL/GenBank/DDBJ whole genome shotgun (WGS) entry which is preliminary data.</text>
</comment>
<dbReference type="AlphaFoldDB" id="A0A2U1LYP4"/>